<dbReference type="CDD" id="cd18793">
    <property type="entry name" value="SF2_C_SNF"/>
    <property type="match status" value="1"/>
</dbReference>
<dbReference type="OrthoDB" id="413460at2759"/>
<dbReference type="GO" id="GO:0016787">
    <property type="term" value="F:hydrolase activity"/>
    <property type="evidence" value="ECO:0007669"/>
    <property type="project" value="UniProtKB-KW"/>
</dbReference>
<evidence type="ECO:0000256" key="2">
    <source>
        <dbReference type="SAM" id="MobiDB-lite"/>
    </source>
</evidence>
<sequence length="1268" mass="142250">MPDDERYQSLLSTARLKFEQGDPQTSLKLCEEALKIKECPKLLRKIKKIKEFIASEEKENTANECAQSAQEPVEELALQLFSEARNMFESGDFQVALQLLKESYQYHPTEKTAKKIAKVENILGIVNNPSAKSHEPVNAETPKVSRDVTQEQMVENARQLYHDGKLRECVLLLHKVQKIAPSDKIQRKIKRIEAYLDEKDAQSLGYMMNSPQKESIEISDGFSLPRILYEKLYPYQQDGVKWLWKLHNTAPGGVLADDMGLGKTVQVISFLCGLFLSQRSAFTALVVMPVSVLVTWEAELKRWAPALRVCVFHDVNRQTRLRQLASLQRQGGILLTTYGMIASSVNDFTTDMNADPGYMSAASRTAANEHQGPEFHWTYLVLDEAHKIKNPSTKTTKAILCISASHRILLTGTAVQNNLRELWSLYNCTHSGRLLGRMKTFQMEYEKPITRAREKDATRAERAHGSLMAQSLRKLIDPYFLRRTKAEVLPTDKKPPDLLENSISRLTSLQINEEMPKKTELVVWLYLREIQERSYRDFLKLDQVKELLLRSTRRSPLMELVILKKLCDHPRLLSRDQCLSLDLEVNQPSEAQSSKYHLPSATQLMEESGKLYFLSTLMNSFLIETEQDAPHPPRTLVFSQSLRLLDMAEKVILALNERPENVEKSRRHRLLRLDGRLAKVEERMQVIRQFECDKSYTVMLLTTQVGGVGITLTAANRVVILDPSWNPATDAQAVDRAYRIGQKSNVLVYRLITCGTVEEKIYRRQIFKESVIRQTTNSGRNKTDHDPYRYFTRQDLRELFTLTDARVSTTQEQLSQLHEAIDKWEDPWLQPHLNYLTGGEMSDFVFGLSFHDLMFTRPDVCDPVHPTVADEAMHEQEILRNRMVAAEYAIARECAGVNAPRLVHGGTTGLSEVPIHGPPDGFILAPSAADSRRPMLNRPHLGVLAHYPNVQQCTPPWMTQPVVKPSQADEIIDLTDRLATSFCEMSISQAGAPSRVSDRSLTNSNRSPSCVILDGQENLAVESPVDNQYGSSRISGTEHKPKPDNFLVSNLHGLSVTEPPPGLCSSVHSACRSTSKASSGRSLSMTDSPLPSSKAFLGSVRGDLYRSTPVPLKTAPHPLVPETSLRGLEKSNELPPTSNSSVPNEGTNDRQNPLISSERSSIGLSASPKNAGGSLLMDITADFDDEQFHQTVNMKSMHEILAKSGLVILSNEGGNPDGSLDAPGAHREEIAVEDSCLSTLPDHATHMQRSTVDDSLDKVEIIGDSLVE</sequence>
<dbReference type="SUPFAM" id="SSF52540">
    <property type="entry name" value="P-loop containing nucleoside triphosphate hydrolases"/>
    <property type="match status" value="2"/>
</dbReference>
<evidence type="ECO:0000256" key="1">
    <source>
        <dbReference type="ARBA" id="ARBA00022801"/>
    </source>
</evidence>
<dbReference type="PANTHER" id="PTHR45629:SF7">
    <property type="entry name" value="DNA EXCISION REPAIR PROTEIN ERCC-6-RELATED"/>
    <property type="match status" value="1"/>
</dbReference>
<proteinExistence type="predicted"/>
<organism evidence="5 6">
    <name type="scientific">Fasciolopsis buskii</name>
    <dbReference type="NCBI Taxonomy" id="27845"/>
    <lineage>
        <taxon>Eukaryota</taxon>
        <taxon>Metazoa</taxon>
        <taxon>Spiralia</taxon>
        <taxon>Lophotrochozoa</taxon>
        <taxon>Platyhelminthes</taxon>
        <taxon>Trematoda</taxon>
        <taxon>Digenea</taxon>
        <taxon>Plagiorchiida</taxon>
        <taxon>Echinostomata</taxon>
        <taxon>Echinostomatoidea</taxon>
        <taxon>Fasciolidae</taxon>
        <taxon>Fasciolopsis</taxon>
    </lineage>
</organism>
<keyword evidence="6" id="KW-1185">Reference proteome</keyword>
<dbReference type="GO" id="GO:0005524">
    <property type="term" value="F:ATP binding"/>
    <property type="evidence" value="ECO:0007669"/>
    <property type="project" value="InterPro"/>
</dbReference>
<dbReference type="FunFam" id="3.40.50.10810:FF:000094">
    <property type="entry name" value="DNA excision repair protein ERCC-6"/>
    <property type="match status" value="1"/>
</dbReference>
<dbReference type="PANTHER" id="PTHR45629">
    <property type="entry name" value="SNF2/RAD54 FAMILY MEMBER"/>
    <property type="match status" value="1"/>
</dbReference>
<dbReference type="Gene3D" id="3.40.50.300">
    <property type="entry name" value="P-loop containing nucleotide triphosphate hydrolases"/>
    <property type="match status" value="1"/>
</dbReference>
<feature type="region of interest" description="Disordered" evidence="2">
    <location>
        <begin position="1021"/>
        <end position="1053"/>
    </location>
</feature>
<evidence type="ECO:0000259" key="3">
    <source>
        <dbReference type="PROSITE" id="PS51192"/>
    </source>
</evidence>
<dbReference type="Proteomes" id="UP000728185">
    <property type="component" value="Unassembled WGS sequence"/>
</dbReference>
<dbReference type="InterPro" id="IPR050496">
    <property type="entry name" value="SNF2_RAD54_helicase_repair"/>
</dbReference>
<protein>
    <submittedName>
        <fullName evidence="5">DNA excision repair protein ERCC 6</fullName>
    </submittedName>
</protein>
<feature type="domain" description="Helicase ATP-binding" evidence="3">
    <location>
        <begin position="244"/>
        <end position="432"/>
    </location>
</feature>
<dbReference type="PROSITE" id="PS51194">
    <property type="entry name" value="HELICASE_CTER"/>
    <property type="match status" value="1"/>
</dbReference>
<feature type="compositionally biased region" description="Polar residues" evidence="2">
    <location>
        <begin position="1134"/>
        <end position="1168"/>
    </location>
</feature>
<feature type="compositionally biased region" description="Polar residues" evidence="2">
    <location>
        <begin position="1025"/>
        <end position="1035"/>
    </location>
</feature>
<dbReference type="EMBL" id="LUCM01008502">
    <property type="protein sequence ID" value="KAA0188288.1"/>
    <property type="molecule type" value="Genomic_DNA"/>
</dbReference>
<feature type="domain" description="Helicase C-terminal" evidence="4">
    <location>
        <begin position="617"/>
        <end position="788"/>
    </location>
</feature>
<dbReference type="PROSITE" id="PS51192">
    <property type="entry name" value="HELICASE_ATP_BIND_1"/>
    <property type="match status" value="1"/>
</dbReference>
<dbReference type="Gene3D" id="3.40.50.10810">
    <property type="entry name" value="Tandem AAA-ATPase domain"/>
    <property type="match status" value="1"/>
</dbReference>
<feature type="region of interest" description="Disordered" evidence="2">
    <location>
        <begin position="1108"/>
        <end position="1169"/>
    </location>
</feature>
<dbReference type="Pfam" id="PF00271">
    <property type="entry name" value="Helicase_C"/>
    <property type="match status" value="1"/>
</dbReference>
<feature type="compositionally biased region" description="Polar residues" evidence="2">
    <location>
        <begin position="1075"/>
        <end position="1091"/>
    </location>
</feature>
<dbReference type="Pfam" id="PF00176">
    <property type="entry name" value="SNF2-rel_dom"/>
    <property type="match status" value="1"/>
</dbReference>
<accession>A0A8E0RUI5</accession>
<feature type="region of interest" description="Disordered" evidence="2">
    <location>
        <begin position="1075"/>
        <end position="1094"/>
    </location>
</feature>
<dbReference type="InterPro" id="IPR027417">
    <property type="entry name" value="P-loop_NTPase"/>
</dbReference>
<evidence type="ECO:0000313" key="5">
    <source>
        <dbReference type="EMBL" id="KAA0188288.1"/>
    </source>
</evidence>
<reference evidence="5" key="1">
    <citation type="submission" date="2019-05" db="EMBL/GenBank/DDBJ databases">
        <title>Annotation for the trematode Fasciolopsis buski.</title>
        <authorList>
            <person name="Choi Y.-J."/>
        </authorList>
    </citation>
    <scope>NUCLEOTIDE SEQUENCE</scope>
    <source>
        <strain evidence="5">HT</strain>
        <tissue evidence="5">Whole worm</tissue>
    </source>
</reference>
<name>A0A8E0RUI5_9TREM</name>
<gene>
    <name evidence="5" type="ORF">FBUS_00183</name>
</gene>
<keyword evidence="1" id="KW-0378">Hydrolase</keyword>
<dbReference type="SMART" id="SM00490">
    <property type="entry name" value="HELICc"/>
    <property type="match status" value="1"/>
</dbReference>
<dbReference type="GO" id="GO:0015616">
    <property type="term" value="F:DNA translocase activity"/>
    <property type="evidence" value="ECO:0007669"/>
    <property type="project" value="TreeGrafter"/>
</dbReference>
<dbReference type="InterPro" id="IPR001650">
    <property type="entry name" value="Helicase_C-like"/>
</dbReference>
<evidence type="ECO:0000313" key="6">
    <source>
        <dbReference type="Proteomes" id="UP000728185"/>
    </source>
</evidence>
<dbReference type="InterPro" id="IPR000330">
    <property type="entry name" value="SNF2_N"/>
</dbReference>
<dbReference type="InterPro" id="IPR014001">
    <property type="entry name" value="Helicase_ATP-bd"/>
</dbReference>
<evidence type="ECO:0000259" key="4">
    <source>
        <dbReference type="PROSITE" id="PS51194"/>
    </source>
</evidence>
<dbReference type="AlphaFoldDB" id="A0A8E0RUI5"/>
<comment type="caution">
    <text evidence="5">The sequence shown here is derived from an EMBL/GenBank/DDBJ whole genome shotgun (WGS) entry which is preliminary data.</text>
</comment>
<dbReference type="InterPro" id="IPR049730">
    <property type="entry name" value="SNF2/RAD54-like_C"/>
</dbReference>
<dbReference type="InterPro" id="IPR038718">
    <property type="entry name" value="SNF2-like_sf"/>
</dbReference>
<dbReference type="SMART" id="SM00487">
    <property type="entry name" value="DEXDc"/>
    <property type="match status" value="1"/>
</dbReference>